<accession>A0A6A6HHV7</accession>
<evidence type="ECO:0000313" key="12">
    <source>
        <dbReference type="EMBL" id="KAF2237686.1"/>
    </source>
</evidence>
<dbReference type="PROSITE" id="PS00028">
    <property type="entry name" value="ZINC_FINGER_C2H2_1"/>
    <property type="match status" value="2"/>
</dbReference>
<evidence type="ECO:0000259" key="11">
    <source>
        <dbReference type="PROSITE" id="PS50157"/>
    </source>
</evidence>
<dbReference type="SUPFAM" id="SSF57667">
    <property type="entry name" value="beta-beta-alpha zinc fingers"/>
    <property type="match status" value="1"/>
</dbReference>
<feature type="domain" description="C2H2-type" evidence="11">
    <location>
        <begin position="466"/>
        <end position="488"/>
    </location>
</feature>
<organism evidence="12 13">
    <name type="scientific">Viridothelium virens</name>
    <name type="common">Speckled blister lichen</name>
    <name type="synonym">Trypethelium virens</name>
    <dbReference type="NCBI Taxonomy" id="1048519"/>
    <lineage>
        <taxon>Eukaryota</taxon>
        <taxon>Fungi</taxon>
        <taxon>Dikarya</taxon>
        <taxon>Ascomycota</taxon>
        <taxon>Pezizomycotina</taxon>
        <taxon>Dothideomycetes</taxon>
        <taxon>Dothideomycetes incertae sedis</taxon>
        <taxon>Trypetheliales</taxon>
        <taxon>Trypetheliaceae</taxon>
        <taxon>Viridothelium</taxon>
    </lineage>
</organism>
<dbReference type="EMBL" id="ML991779">
    <property type="protein sequence ID" value="KAF2237686.1"/>
    <property type="molecule type" value="Genomic_DNA"/>
</dbReference>
<dbReference type="InterPro" id="IPR036236">
    <property type="entry name" value="Znf_C2H2_sf"/>
</dbReference>
<dbReference type="InterPro" id="IPR050329">
    <property type="entry name" value="GLI_C2H2-zinc-finger"/>
</dbReference>
<reference evidence="12" key="1">
    <citation type="journal article" date="2020" name="Stud. Mycol.">
        <title>101 Dothideomycetes genomes: a test case for predicting lifestyles and emergence of pathogens.</title>
        <authorList>
            <person name="Haridas S."/>
            <person name="Albert R."/>
            <person name="Binder M."/>
            <person name="Bloem J."/>
            <person name="Labutti K."/>
            <person name="Salamov A."/>
            <person name="Andreopoulos B."/>
            <person name="Baker S."/>
            <person name="Barry K."/>
            <person name="Bills G."/>
            <person name="Bluhm B."/>
            <person name="Cannon C."/>
            <person name="Castanera R."/>
            <person name="Culley D."/>
            <person name="Daum C."/>
            <person name="Ezra D."/>
            <person name="Gonzalez J."/>
            <person name="Henrissat B."/>
            <person name="Kuo A."/>
            <person name="Liang C."/>
            <person name="Lipzen A."/>
            <person name="Lutzoni F."/>
            <person name="Magnuson J."/>
            <person name="Mondo S."/>
            <person name="Nolan M."/>
            <person name="Ohm R."/>
            <person name="Pangilinan J."/>
            <person name="Park H.-J."/>
            <person name="Ramirez L."/>
            <person name="Alfaro M."/>
            <person name="Sun H."/>
            <person name="Tritt A."/>
            <person name="Yoshinaga Y."/>
            <person name="Zwiers L.-H."/>
            <person name="Turgeon B."/>
            <person name="Goodwin S."/>
            <person name="Spatafora J."/>
            <person name="Crous P."/>
            <person name="Grigoriev I."/>
        </authorList>
    </citation>
    <scope>NUCLEOTIDE SEQUENCE</scope>
    <source>
        <strain evidence="12">Tuck. ex Michener</strain>
    </source>
</reference>
<feature type="domain" description="C2H2-type" evidence="11">
    <location>
        <begin position="437"/>
        <end position="465"/>
    </location>
</feature>
<keyword evidence="13" id="KW-1185">Reference proteome</keyword>
<name>A0A6A6HHV7_VIRVR</name>
<gene>
    <name evidence="12" type="ORF">EV356DRAFT_527453</name>
</gene>
<dbReference type="AlphaFoldDB" id="A0A6A6HHV7"/>
<dbReference type="Proteomes" id="UP000800092">
    <property type="component" value="Unassembled WGS sequence"/>
</dbReference>
<dbReference type="GO" id="GO:0008270">
    <property type="term" value="F:zinc ion binding"/>
    <property type="evidence" value="ECO:0007669"/>
    <property type="project" value="UniProtKB-KW"/>
</dbReference>
<keyword evidence="4 9" id="KW-0863">Zinc-finger</keyword>
<dbReference type="GO" id="GO:0000978">
    <property type="term" value="F:RNA polymerase II cis-regulatory region sequence-specific DNA binding"/>
    <property type="evidence" value="ECO:0007669"/>
    <property type="project" value="TreeGrafter"/>
</dbReference>
<dbReference type="PANTHER" id="PTHR19818:SF139">
    <property type="entry name" value="PAIR-RULE PROTEIN ODD-PAIRED"/>
    <property type="match status" value="1"/>
</dbReference>
<feature type="compositionally biased region" description="Basic and acidic residues" evidence="10">
    <location>
        <begin position="363"/>
        <end position="374"/>
    </location>
</feature>
<feature type="region of interest" description="Disordered" evidence="10">
    <location>
        <begin position="351"/>
        <end position="431"/>
    </location>
</feature>
<dbReference type="Gene3D" id="3.30.160.60">
    <property type="entry name" value="Classic Zinc Finger"/>
    <property type="match status" value="2"/>
</dbReference>
<keyword evidence="7" id="KW-0804">Transcription</keyword>
<evidence type="ECO:0000256" key="3">
    <source>
        <dbReference type="ARBA" id="ARBA00022737"/>
    </source>
</evidence>
<keyword evidence="3" id="KW-0677">Repeat</keyword>
<evidence type="ECO:0000256" key="4">
    <source>
        <dbReference type="ARBA" id="ARBA00022771"/>
    </source>
</evidence>
<keyword evidence="6" id="KW-0805">Transcription regulation</keyword>
<evidence type="ECO:0000256" key="8">
    <source>
        <dbReference type="ARBA" id="ARBA00023242"/>
    </source>
</evidence>
<protein>
    <recommendedName>
        <fullName evidence="11">C2H2-type domain-containing protein</fullName>
    </recommendedName>
</protein>
<dbReference type="PANTHER" id="PTHR19818">
    <property type="entry name" value="ZINC FINGER PROTEIN ZIC AND GLI"/>
    <property type="match status" value="1"/>
</dbReference>
<evidence type="ECO:0000256" key="7">
    <source>
        <dbReference type="ARBA" id="ARBA00023163"/>
    </source>
</evidence>
<feature type="compositionally biased region" description="Polar residues" evidence="10">
    <location>
        <begin position="385"/>
        <end position="397"/>
    </location>
</feature>
<evidence type="ECO:0000313" key="13">
    <source>
        <dbReference type="Proteomes" id="UP000800092"/>
    </source>
</evidence>
<dbReference type="GO" id="GO:0005634">
    <property type="term" value="C:nucleus"/>
    <property type="evidence" value="ECO:0007669"/>
    <property type="project" value="UniProtKB-SubCell"/>
</dbReference>
<evidence type="ECO:0000256" key="5">
    <source>
        <dbReference type="ARBA" id="ARBA00022833"/>
    </source>
</evidence>
<dbReference type="Pfam" id="PF00096">
    <property type="entry name" value="zf-C2H2"/>
    <property type="match status" value="2"/>
</dbReference>
<dbReference type="OrthoDB" id="654211at2759"/>
<feature type="region of interest" description="Disordered" evidence="10">
    <location>
        <begin position="528"/>
        <end position="557"/>
    </location>
</feature>
<feature type="compositionally biased region" description="Low complexity" evidence="10">
    <location>
        <begin position="398"/>
        <end position="417"/>
    </location>
</feature>
<dbReference type="InterPro" id="IPR013087">
    <property type="entry name" value="Znf_C2H2_type"/>
</dbReference>
<keyword evidence="2" id="KW-0479">Metal-binding</keyword>
<dbReference type="SMART" id="SM00355">
    <property type="entry name" value="ZnF_C2H2"/>
    <property type="match status" value="2"/>
</dbReference>
<dbReference type="PROSITE" id="PS50157">
    <property type="entry name" value="ZINC_FINGER_C2H2_2"/>
    <property type="match status" value="2"/>
</dbReference>
<dbReference type="GO" id="GO:0000981">
    <property type="term" value="F:DNA-binding transcription factor activity, RNA polymerase II-specific"/>
    <property type="evidence" value="ECO:0007669"/>
    <property type="project" value="TreeGrafter"/>
</dbReference>
<proteinExistence type="predicted"/>
<dbReference type="FunFam" id="3.30.160.60:FF:000757">
    <property type="entry name" value="Transcription factor Msn2p"/>
    <property type="match status" value="1"/>
</dbReference>
<keyword evidence="8" id="KW-0539">Nucleus</keyword>
<evidence type="ECO:0000256" key="2">
    <source>
        <dbReference type="ARBA" id="ARBA00022723"/>
    </source>
</evidence>
<evidence type="ECO:0000256" key="1">
    <source>
        <dbReference type="ARBA" id="ARBA00004123"/>
    </source>
</evidence>
<dbReference type="GO" id="GO:0045944">
    <property type="term" value="P:positive regulation of transcription by RNA polymerase II"/>
    <property type="evidence" value="ECO:0007669"/>
    <property type="project" value="UniProtKB-ARBA"/>
</dbReference>
<feature type="compositionally biased region" description="Basic and acidic residues" evidence="10">
    <location>
        <begin position="543"/>
        <end position="557"/>
    </location>
</feature>
<evidence type="ECO:0000256" key="6">
    <source>
        <dbReference type="ARBA" id="ARBA00023015"/>
    </source>
</evidence>
<comment type="subcellular location">
    <subcellularLocation>
        <location evidence="1">Nucleus</location>
    </subcellularLocation>
</comment>
<evidence type="ECO:0000256" key="9">
    <source>
        <dbReference type="PROSITE-ProRule" id="PRU00042"/>
    </source>
</evidence>
<dbReference type="FunFam" id="3.30.160.60:FF:000141">
    <property type="entry name" value="C2H2 zinc finger protein"/>
    <property type="match status" value="1"/>
</dbReference>
<keyword evidence="5" id="KW-0862">Zinc</keyword>
<evidence type="ECO:0000256" key="10">
    <source>
        <dbReference type="SAM" id="MobiDB-lite"/>
    </source>
</evidence>
<sequence length="557" mass="60140">MGPSAFYYYNPASSPEAKQHGHFSPQPYAVMNSNGSRQGYTPQTPGNYPMQLYPRPPTSDCSGTPFYTPQGMMTPQASPRAECQKPTIVVQHDSPLLMPLDTSCANELYMPGTPTLSTSGSAISSPPSLCEFLPTPTSGVFFDGESFNGVKEGCEEEVFSEVLAAGDWTRPGSPPLSPVFINPPSAIPASQNAHLLSASSCPSLSPSPSPAPQAVVFEESANVCDPRTLLVTSQASVSTLPCLPTLAGDDEEHKIVFKGDHIVSQPEVAEISAVDVTCGLPSFEPLFELDLEDDSGVQLPATDNAHFSGAKRQRIDQSFSLATEEEPFSETQSDFGDDSILSFNYESSNMMSELNVRSRRSTRSSESDAKFDPHDGDDEAHESHQATPGQQSSATPGATSPTDNSDSSSSNDVAPSSGPVSRRGRKQSLTEDPSKTFVCTLCSRRFRRQEHLKRHYRSLHTHEKPFECNDCGKKFSRSDNLSQHQRTHGSGAVVMGVLDEADARQKRDGYTSSDTEALATRLFDAALAAHDAPTSSSSSDDSSSERSQKKRKREESS</sequence>